<evidence type="ECO:0000259" key="4">
    <source>
        <dbReference type="SMART" id="SM00487"/>
    </source>
</evidence>
<dbReference type="SUPFAM" id="SSF52540">
    <property type="entry name" value="P-loop containing nucleoside triphosphate hydrolases"/>
    <property type="match status" value="2"/>
</dbReference>
<dbReference type="PANTHER" id="PTHR39447:SF2">
    <property type="entry name" value="ALPHA-L-ARABINOFURANOSIDASE B"/>
    <property type="match status" value="1"/>
</dbReference>
<keyword evidence="2" id="KW-1015">Disulfide bond</keyword>
<feature type="domain" description="Helicase ATP-binding" evidence="4">
    <location>
        <begin position="998"/>
        <end position="1227"/>
    </location>
</feature>
<accession>A0A1Q9DCP2</accession>
<sequence>MGYIGTKFPTDCSFQQAWHDIVAARDHQSQAILLAAQSSVALDIFRWVVTVIGLVIGEAKQEANAHLAAEAMAPAAVSAWEEALHIMALLFLFFGRSAARKALQQAAKGDSPFASLESSNQTAALLRRPPKQQEGEAAAMLFGVAEARLEQGNGLEAQGAARRAQELFRQLRHRRGRLAALDTLTRSLGLDTLATLQATEEELNLFESEQDIAGQVSAYQILADAYIARKIYGEARSALRKAVELLKGTAAAELEGQTLLLLSQVEDFMGGTAAALKSAEKALIAAKSSKAGALVTEARRVVSRLQTKSGHTEQAPNRRDALEALRDLTQATRRRDADEFKAAMARLEDLSGYTDEDVKAALIIEDDEDQVGLVQFLKKHQQTSGGAPISKSRSSGSMVMTGMSHALLYLSFRMGGYGYRVEGEEAVHGVAYLRLLSSQEEWGRILDSMQHSLNAIELAGMEMGTAKRDPFLRLLSCKGEQMRGLGGNGERGWPVREHPRPPSGKPSGSWQPEPRGTKVSKADDGLKRGQVAQLERQWLLPAEEPTESQVAEEPKLPTKPEDLPQAFLRFLGGGVLMAVLAQEARRNPIPEGDVAVGLLSASSRAFSSAEFTGSRSEFSSKREVLVCKSAMAGGFLLLSLLVLARSSDLKGPCDLYAEGNAPCVAAHSLTRALYASYSGALYQVKRASDGATQDISVLPGAGVADSSLQDSFCEKDSCTVFRIYDQSPSKNHLDLAPAGGAVKTPDKGVDAAANRIFVLDQSTKRLRAVYGAKFEGGMGYRNDNTSNIAVGDEPESMYMVVAGKNYNGRCCFDYGNAEVDNLDHGPGTMEAVYFGSNTEGSHGAEDGPWIMADLEDGLWAGSTGGESPGNTPIHSDFVTAMVKGGTKNRFALKHADATAKGGSPKEKMFKTLYDGKRPAKYEVMKKQGAIILGIGGDNSNWALGTFYEGIMTKGFASDKTDDLVQMNILNAGYSMTASMDGVTEDFGPQMDEAFLRGVGQAPWKHQREAISCLMHDLQRQFGLQNNLLVQHATGAGKSATMAWLVHCLSGLQDSEGRGFSLVLLLTDRLQLDRQLGDTVEQFLLRNGCHAENIRRADDSRNSLAKALLASLHPGRRKCFTVVTTKQKLERLRTQRGRPMTGLLEGVLRRGRVAVVCEECHRAHFRDGATFATVSRLFGSEGSGSSQPPGLTYIGFTGTPGRSALCLFGRLDPEARNGRESLAWQPAHCYHLGEAEKDGVVLDILANYENVDLEASDIQRKAQFILQDPAVTFAHVSMLESVRLIHNVNKEEGFVNGNTGTIRKVLCRDVFIMESSQQTCILVYPITVKGRKYLPVAYGYATTMRRVQGATMEAIGLLFDRRVPDRGYAYVGTSRAKSSCMVFHLGRLRQTDWLPVGGNPNEEHASLSVFSESSNEQEESEEPPTESPEAASIDFDVEHESMEDEDFLTADSPEPGSSDFEYWPDD</sequence>
<protein>
    <submittedName>
        <fullName evidence="5">Putative alpha-L-arabinofuranosidase B</fullName>
    </submittedName>
</protein>
<feature type="disulfide bond" evidence="2">
    <location>
        <begin position="810"/>
        <end position="811"/>
    </location>
</feature>
<dbReference type="InterPro" id="IPR040980">
    <property type="entry name" value="SWI2_SNF2"/>
</dbReference>
<dbReference type="InterPro" id="IPR027417">
    <property type="entry name" value="P-loop_NTPase"/>
</dbReference>
<feature type="region of interest" description="Disordered" evidence="3">
    <location>
        <begin position="1406"/>
        <end position="1465"/>
    </location>
</feature>
<dbReference type="Pfam" id="PF18766">
    <property type="entry name" value="SWI2_SNF2"/>
    <property type="match status" value="1"/>
</dbReference>
<dbReference type="GO" id="GO:0045490">
    <property type="term" value="P:pectin catabolic process"/>
    <property type="evidence" value="ECO:0007669"/>
    <property type="project" value="TreeGrafter"/>
</dbReference>
<feature type="disulfide bond" evidence="2">
    <location>
        <begin position="653"/>
        <end position="663"/>
    </location>
</feature>
<comment type="caution">
    <text evidence="5">The sequence shown here is derived from an EMBL/GenBank/DDBJ whole genome shotgun (WGS) entry which is preliminary data.</text>
</comment>
<name>A0A1Q9DCP2_SYMMI</name>
<dbReference type="Pfam" id="PF09206">
    <property type="entry name" value="ArabFuran-catal"/>
    <property type="match status" value="1"/>
</dbReference>
<dbReference type="Gene3D" id="3.40.50.300">
    <property type="entry name" value="P-loop containing nucleotide triphosphate hydrolases"/>
    <property type="match status" value="1"/>
</dbReference>
<dbReference type="InterPro" id="IPR013320">
    <property type="entry name" value="ConA-like_dom_sf"/>
</dbReference>
<dbReference type="InterPro" id="IPR038964">
    <property type="entry name" value="ABFB"/>
</dbReference>
<feature type="disulfide bond" evidence="2">
    <location>
        <begin position="713"/>
        <end position="718"/>
    </location>
</feature>
<proteinExistence type="predicted"/>
<dbReference type="InterPro" id="IPR011990">
    <property type="entry name" value="TPR-like_helical_dom_sf"/>
</dbReference>
<dbReference type="InterPro" id="IPR014001">
    <property type="entry name" value="Helicase_ATP-bd"/>
</dbReference>
<gene>
    <name evidence="5" type="primary">abfB</name>
    <name evidence="5" type="ORF">AK812_SmicGene25235</name>
</gene>
<evidence type="ECO:0000313" key="5">
    <source>
        <dbReference type="EMBL" id="OLP92917.1"/>
    </source>
</evidence>
<evidence type="ECO:0000256" key="3">
    <source>
        <dbReference type="SAM" id="MobiDB-lite"/>
    </source>
</evidence>
<evidence type="ECO:0000256" key="2">
    <source>
        <dbReference type="PIRSR" id="PIRSR638964-3"/>
    </source>
</evidence>
<organism evidence="5 6">
    <name type="scientific">Symbiodinium microadriaticum</name>
    <name type="common">Dinoflagellate</name>
    <name type="synonym">Zooxanthella microadriatica</name>
    <dbReference type="NCBI Taxonomy" id="2951"/>
    <lineage>
        <taxon>Eukaryota</taxon>
        <taxon>Sar</taxon>
        <taxon>Alveolata</taxon>
        <taxon>Dinophyceae</taxon>
        <taxon>Suessiales</taxon>
        <taxon>Symbiodiniaceae</taxon>
        <taxon>Symbiodinium</taxon>
    </lineage>
</organism>
<dbReference type="SUPFAM" id="SSF48452">
    <property type="entry name" value="TPR-like"/>
    <property type="match status" value="1"/>
</dbReference>
<dbReference type="SUPFAM" id="SSF49899">
    <property type="entry name" value="Concanavalin A-like lectins/glucanases"/>
    <property type="match status" value="1"/>
</dbReference>
<dbReference type="Gene3D" id="2.60.120.200">
    <property type="match status" value="1"/>
</dbReference>
<dbReference type="Proteomes" id="UP000186817">
    <property type="component" value="Unassembled WGS sequence"/>
</dbReference>
<reference evidence="5 6" key="1">
    <citation type="submission" date="2016-02" db="EMBL/GenBank/DDBJ databases">
        <title>Genome analysis of coral dinoflagellate symbionts highlights evolutionary adaptations to a symbiotic lifestyle.</title>
        <authorList>
            <person name="Aranda M."/>
            <person name="Li Y."/>
            <person name="Liew Y.J."/>
            <person name="Baumgarten S."/>
            <person name="Simakov O."/>
            <person name="Wilson M."/>
            <person name="Piel J."/>
            <person name="Ashoor H."/>
            <person name="Bougouffa S."/>
            <person name="Bajic V.B."/>
            <person name="Ryu T."/>
            <person name="Ravasi T."/>
            <person name="Bayer T."/>
            <person name="Micklem G."/>
            <person name="Kim H."/>
            <person name="Bhak J."/>
            <person name="Lajeunesse T.C."/>
            <person name="Voolstra C.R."/>
        </authorList>
    </citation>
    <scope>NUCLEOTIDE SEQUENCE [LARGE SCALE GENOMIC DNA]</scope>
    <source>
        <strain evidence="5 6">CCMP2467</strain>
    </source>
</reference>
<feature type="active site" description="Nucleophile" evidence="1">
    <location>
        <position position="855"/>
    </location>
</feature>
<feature type="region of interest" description="Disordered" evidence="3">
    <location>
        <begin position="483"/>
        <end position="560"/>
    </location>
</feature>
<dbReference type="EMBL" id="LSRX01000602">
    <property type="protein sequence ID" value="OLP92917.1"/>
    <property type="molecule type" value="Genomic_DNA"/>
</dbReference>
<feature type="compositionally biased region" description="Acidic residues" evidence="3">
    <location>
        <begin position="1434"/>
        <end position="1447"/>
    </location>
</feature>
<evidence type="ECO:0000256" key="1">
    <source>
        <dbReference type="PIRSR" id="PIRSR638964-1"/>
    </source>
</evidence>
<dbReference type="SMART" id="SM00487">
    <property type="entry name" value="DEXDc"/>
    <property type="match status" value="1"/>
</dbReference>
<evidence type="ECO:0000313" key="6">
    <source>
        <dbReference type="Proteomes" id="UP000186817"/>
    </source>
</evidence>
<dbReference type="GO" id="GO:0031221">
    <property type="term" value="P:arabinan metabolic process"/>
    <property type="evidence" value="ECO:0007669"/>
    <property type="project" value="InterPro"/>
</dbReference>
<dbReference type="OrthoDB" id="428425at2759"/>
<keyword evidence="6" id="KW-1185">Reference proteome</keyword>
<feature type="compositionally biased region" description="Acidic residues" evidence="3">
    <location>
        <begin position="1414"/>
        <end position="1423"/>
    </location>
</feature>
<dbReference type="GO" id="GO:0046556">
    <property type="term" value="F:alpha-L-arabinofuranosidase activity"/>
    <property type="evidence" value="ECO:0007669"/>
    <property type="project" value="InterPro"/>
</dbReference>
<feature type="active site" description="Proton donor" evidence="1">
    <location>
        <position position="937"/>
    </location>
</feature>
<dbReference type="InterPro" id="IPR015289">
    <property type="entry name" value="A-L-arabinofuranosidase_B_cat"/>
</dbReference>
<dbReference type="PANTHER" id="PTHR39447">
    <property type="entry name" value="ALPHA-L-ARABINOFURANOSIDASE B"/>
    <property type="match status" value="1"/>
</dbReference>
<dbReference type="Gene3D" id="1.25.40.10">
    <property type="entry name" value="Tetratricopeptide repeat domain"/>
    <property type="match status" value="1"/>
</dbReference>
<dbReference type="GO" id="GO:0019566">
    <property type="term" value="P:arabinose metabolic process"/>
    <property type="evidence" value="ECO:0007669"/>
    <property type="project" value="InterPro"/>
</dbReference>